<sequence length="149" mass="16309">METGGTPYRKIGNLLMQLVMLVMKLRMYLLMQLVMLVILFPKIIGSIRIDKRLETNAPECGDKHCSSSRYQSSSVKSFLNLVEPTSGQSQQTGSSKVPFISSENSGPPQSNECCPHCSEVECSSMPLPSFAGPIEPIPIIVDDSQSCPL</sequence>
<dbReference type="AlphaFoldDB" id="A0A8T0RYI4"/>
<organism evidence="3 4">
    <name type="scientific">Panicum virgatum</name>
    <name type="common">Blackwell switchgrass</name>
    <dbReference type="NCBI Taxonomy" id="38727"/>
    <lineage>
        <taxon>Eukaryota</taxon>
        <taxon>Viridiplantae</taxon>
        <taxon>Streptophyta</taxon>
        <taxon>Embryophyta</taxon>
        <taxon>Tracheophyta</taxon>
        <taxon>Spermatophyta</taxon>
        <taxon>Magnoliopsida</taxon>
        <taxon>Liliopsida</taxon>
        <taxon>Poales</taxon>
        <taxon>Poaceae</taxon>
        <taxon>PACMAD clade</taxon>
        <taxon>Panicoideae</taxon>
        <taxon>Panicodae</taxon>
        <taxon>Paniceae</taxon>
        <taxon>Panicinae</taxon>
        <taxon>Panicum</taxon>
        <taxon>Panicum sect. Hiantes</taxon>
    </lineage>
</organism>
<feature type="transmembrane region" description="Helical" evidence="2">
    <location>
        <begin position="25"/>
        <end position="44"/>
    </location>
</feature>
<dbReference type="Proteomes" id="UP000823388">
    <property type="component" value="Chromosome 5N"/>
</dbReference>
<evidence type="ECO:0000313" key="4">
    <source>
        <dbReference type="Proteomes" id="UP000823388"/>
    </source>
</evidence>
<accession>A0A8T0RYI4</accession>
<evidence type="ECO:0000256" key="2">
    <source>
        <dbReference type="SAM" id="Phobius"/>
    </source>
</evidence>
<evidence type="ECO:0000256" key="1">
    <source>
        <dbReference type="SAM" id="MobiDB-lite"/>
    </source>
</evidence>
<protein>
    <submittedName>
        <fullName evidence="3">Uncharacterized protein</fullName>
    </submittedName>
</protein>
<dbReference type="EMBL" id="CM029046">
    <property type="protein sequence ID" value="KAG2589583.1"/>
    <property type="molecule type" value="Genomic_DNA"/>
</dbReference>
<name>A0A8T0RYI4_PANVG</name>
<evidence type="ECO:0000313" key="3">
    <source>
        <dbReference type="EMBL" id="KAG2589583.1"/>
    </source>
</evidence>
<reference evidence="3" key="1">
    <citation type="submission" date="2020-05" db="EMBL/GenBank/DDBJ databases">
        <title>WGS assembly of Panicum virgatum.</title>
        <authorList>
            <person name="Lovell J.T."/>
            <person name="Jenkins J."/>
            <person name="Shu S."/>
            <person name="Juenger T.E."/>
            <person name="Schmutz J."/>
        </authorList>
    </citation>
    <scope>NUCLEOTIDE SEQUENCE</scope>
    <source>
        <strain evidence="3">AP13</strain>
    </source>
</reference>
<keyword evidence="2" id="KW-1133">Transmembrane helix</keyword>
<keyword evidence="2" id="KW-0472">Membrane</keyword>
<keyword evidence="2" id="KW-0812">Transmembrane</keyword>
<feature type="compositionally biased region" description="Low complexity" evidence="1">
    <location>
        <begin position="85"/>
        <end position="95"/>
    </location>
</feature>
<proteinExistence type="predicted"/>
<feature type="region of interest" description="Disordered" evidence="1">
    <location>
        <begin position="84"/>
        <end position="110"/>
    </location>
</feature>
<comment type="caution">
    <text evidence="3">The sequence shown here is derived from an EMBL/GenBank/DDBJ whole genome shotgun (WGS) entry which is preliminary data.</text>
</comment>
<feature type="compositionally biased region" description="Polar residues" evidence="1">
    <location>
        <begin position="101"/>
        <end position="110"/>
    </location>
</feature>
<keyword evidence="4" id="KW-1185">Reference proteome</keyword>
<gene>
    <name evidence="3" type="ORF">PVAP13_5NG372062</name>
</gene>